<evidence type="ECO:0000313" key="2">
    <source>
        <dbReference type="Proteomes" id="UP000594263"/>
    </source>
</evidence>
<dbReference type="Gramene" id="Kaladp0026s0154.1.v1.1">
    <property type="protein sequence ID" value="Kaladp0026s0154.1.v1.1.CDS.1"/>
    <property type="gene ID" value="Kaladp0026s0154.v1.1"/>
</dbReference>
<name>A0A7N0T9H3_KALFE</name>
<dbReference type="AlphaFoldDB" id="A0A7N0T9H3"/>
<accession>A0A7N0T9H3</accession>
<dbReference type="Proteomes" id="UP000594263">
    <property type="component" value="Unplaced"/>
</dbReference>
<protein>
    <submittedName>
        <fullName evidence="1">Uncharacterized protein</fullName>
    </submittedName>
</protein>
<proteinExistence type="predicted"/>
<keyword evidence="2" id="KW-1185">Reference proteome</keyword>
<reference evidence="1" key="1">
    <citation type="submission" date="2021-01" db="UniProtKB">
        <authorList>
            <consortium name="EnsemblPlants"/>
        </authorList>
    </citation>
    <scope>IDENTIFICATION</scope>
</reference>
<organism evidence="1 2">
    <name type="scientific">Kalanchoe fedtschenkoi</name>
    <name type="common">Lavender scallops</name>
    <name type="synonym">South American air plant</name>
    <dbReference type="NCBI Taxonomy" id="63787"/>
    <lineage>
        <taxon>Eukaryota</taxon>
        <taxon>Viridiplantae</taxon>
        <taxon>Streptophyta</taxon>
        <taxon>Embryophyta</taxon>
        <taxon>Tracheophyta</taxon>
        <taxon>Spermatophyta</taxon>
        <taxon>Magnoliopsida</taxon>
        <taxon>eudicotyledons</taxon>
        <taxon>Gunneridae</taxon>
        <taxon>Pentapetalae</taxon>
        <taxon>Saxifragales</taxon>
        <taxon>Crassulaceae</taxon>
        <taxon>Kalanchoe</taxon>
    </lineage>
</organism>
<sequence length="257" mass="28631">MNLQPPSSIQCLTSEWFLRQNRRSEAGMMRILSFALGVWEIWKQRCVAMFDSRDVEVPDEVVRWRITSLLRIRMDNFKPKFAASTTDLDILKRFGVVGKLIAARRLDQILWLPSSIGSTINIACLQNVGAAILRSPDGSLIIALAMKLSPYAELDGLPTLLKSLIARSDNSGSNLPTEIQWDTTIASASLAWSIRPMKHMRSKMIPKRCNGAVHDLLSKVVARGEDLANPLWLSPSDLPLSTALIIEHDKSNLPNSS</sequence>
<evidence type="ECO:0000313" key="1">
    <source>
        <dbReference type="EnsemblPlants" id="Kaladp0026s0154.1.v1.1.CDS.1"/>
    </source>
</evidence>
<dbReference type="EnsemblPlants" id="Kaladp0026s0154.1.v1.1">
    <property type="protein sequence ID" value="Kaladp0026s0154.1.v1.1.CDS.1"/>
    <property type="gene ID" value="Kaladp0026s0154.v1.1"/>
</dbReference>